<name>A0A915KKU4_ROMCU</name>
<protein>
    <submittedName>
        <fullName evidence="3">Uncharacterized protein</fullName>
    </submittedName>
</protein>
<dbReference type="Proteomes" id="UP000887565">
    <property type="component" value="Unplaced"/>
</dbReference>
<sequence length="77" mass="9215">MFLDFRNYGIDASNKNIIQNSYDLIIIFPTDQKNNTQFSTIQGIYAIDWIYYWAIVLTNFFKWPSMYSVRITNKNSK</sequence>
<accession>A0A915KKU4</accession>
<evidence type="ECO:0000313" key="2">
    <source>
        <dbReference type="Proteomes" id="UP000887565"/>
    </source>
</evidence>
<keyword evidence="1" id="KW-0812">Transmembrane</keyword>
<dbReference type="AlphaFoldDB" id="A0A915KKU4"/>
<dbReference type="WBParaSite" id="nRc.2.0.1.t38653-RA">
    <property type="protein sequence ID" value="nRc.2.0.1.t38653-RA"/>
    <property type="gene ID" value="nRc.2.0.1.g38653"/>
</dbReference>
<evidence type="ECO:0000256" key="1">
    <source>
        <dbReference type="SAM" id="Phobius"/>
    </source>
</evidence>
<feature type="transmembrane region" description="Helical" evidence="1">
    <location>
        <begin position="43"/>
        <end position="61"/>
    </location>
</feature>
<keyword evidence="2" id="KW-1185">Reference proteome</keyword>
<organism evidence="2 3">
    <name type="scientific">Romanomermis culicivorax</name>
    <name type="common">Nematode worm</name>
    <dbReference type="NCBI Taxonomy" id="13658"/>
    <lineage>
        <taxon>Eukaryota</taxon>
        <taxon>Metazoa</taxon>
        <taxon>Ecdysozoa</taxon>
        <taxon>Nematoda</taxon>
        <taxon>Enoplea</taxon>
        <taxon>Dorylaimia</taxon>
        <taxon>Mermithida</taxon>
        <taxon>Mermithoidea</taxon>
        <taxon>Mermithidae</taxon>
        <taxon>Romanomermis</taxon>
    </lineage>
</organism>
<keyword evidence="1" id="KW-1133">Transmembrane helix</keyword>
<reference evidence="3" key="1">
    <citation type="submission" date="2022-11" db="UniProtKB">
        <authorList>
            <consortium name="WormBaseParasite"/>
        </authorList>
    </citation>
    <scope>IDENTIFICATION</scope>
</reference>
<evidence type="ECO:0000313" key="3">
    <source>
        <dbReference type="WBParaSite" id="nRc.2.0.1.t38653-RA"/>
    </source>
</evidence>
<keyword evidence="1" id="KW-0472">Membrane</keyword>
<proteinExistence type="predicted"/>